<dbReference type="GO" id="GO:0005743">
    <property type="term" value="C:mitochondrial inner membrane"/>
    <property type="evidence" value="ECO:0007669"/>
    <property type="project" value="UniProtKB-SubCell"/>
</dbReference>
<dbReference type="Pfam" id="PF04442">
    <property type="entry name" value="CtaG_Cox11"/>
    <property type="match status" value="1"/>
</dbReference>
<dbReference type="CDD" id="cd00200">
    <property type="entry name" value="WD40"/>
    <property type="match status" value="1"/>
</dbReference>
<reference evidence="19" key="1">
    <citation type="submission" date="2023-03" db="EMBL/GenBank/DDBJ databases">
        <title>Mating type loci evolution in Malassezia.</title>
        <authorList>
            <person name="Coelho M.A."/>
        </authorList>
    </citation>
    <scope>NUCLEOTIDE SEQUENCE</scope>
    <source>
        <strain evidence="19">CBS 12830</strain>
    </source>
</reference>
<dbReference type="PROSITE" id="PS00052">
    <property type="entry name" value="RIBOSOMAL_S7"/>
    <property type="match status" value="1"/>
</dbReference>
<dbReference type="InterPro" id="IPR019775">
    <property type="entry name" value="WD40_repeat_CS"/>
</dbReference>
<evidence type="ECO:0000256" key="7">
    <source>
        <dbReference type="ARBA" id="ARBA00022737"/>
    </source>
</evidence>
<evidence type="ECO:0000256" key="13">
    <source>
        <dbReference type="ARBA" id="ARBA00023242"/>
    </source>
</evidence>
<dbReference type="InterPro" id="IPR020472">
    <property type="entry name" value="WD40_PAC1"/>
</dbReference>
<dbReference type="SUPFAM" id="SSF47973">
    <property type="entry name" value="Ribosomal protein S7"/>
    <property type="match status" value="1"/>
</dbReference>
<comment type="subcellular location">
    <subcellularLocation>
        <location evidence="3">Mitochondrion inner membrane</location>
        <topology evidence="3">Single-pass membrane protein</topology>
        <orientation evidence="3">Intermembrane side</orientation>
    </subcellularLocation>
    <subcellularLocation>
        <location evidence="2">Nucleus</location>
    </subcellularLocation>
</comment>
<evidence type="ECO:0000313" key="19">
    <source>
        <dbReference type="EMBL" id="WFD24072.1"/>
    </source>
</evidence>
<accession>A0AAF0ECV2</accession>
<dbReference type="PANTHER" id="PTHR22846:SF2">
    <property type="entry name" value="F-BOX-LIKE_WD REPEAT-CONTAINING PROTEIN EBI"/>
    <property type="match status" value="1"/>
</dbReference>
<dbReference type="PROSITE" id="PS50082">
    <property type="entry name" value="WD_REPEATS_2"/>
    <property type="match status" value="5"/>
</dbReference>
<dbReference type="GO" id="GO:0003735">
    <property type="term" value="F:structural constituent of ribosome"/>
    <property type="evidence" value="ECO:0007669"/>
    <property type="project" value="InterPro"/>
</dbReference>
<evidence type="ECO:0000256" key="14">
    <source>
        <dbReference type="ARBA" id="ARBA00023274"/>
    </source>
</evidence>
<keyword evidence="14 16" id="KW-0687">Ribonucleoprotein</keyword>
<evidence type="ECO:0000256" key="11">
    <source>
        <dbReference type="ARBA" id="ARBA00023136"/>
    </source>
</evidence>
<dbReference type="GO" id="GO:0003723">
    <property type="term" value="F:RNA binding"/>
    <property type="evidence" value="ECO:0007669"/>
    <property type="project" value="InterPro"/>
</dbReference>
<evidence type="ECO:0000256" key="8">
    <source>
        <dbReference type="ARBA" id="ARBA00022980"/>
    </source>
</evidence>
<dbReference type="InterPro" id="IPR045183">
    <property type="entry name" value="Ebi-like"/>
</dbReference>
<keyword evidence="13" id="KW-0539">Nucleus</keyword>
<dbReference type="GO" id="GO:0034967">
    <property type="term" value="C:Set3 complex"/>
    <property type="evidence" value="ECO:0007669"/>
    <property type="project" value="TreeGrafter"/>
</dbReference>
<dbReference type="Gene3D" id="1.10.455.10">
    <property type="entry name" value="Ribosomal protein S7 domain"/>
    <property type="match status" value="1"/>
</dbReference>
<evidence type="ECO:0000256" key="12">
    <source>
        <dbReference type="ARBA" id="ARBA00023163"/>
    </source>
</evidence>
<gene>
    <name evidence="19" type="ORF">MEQU1_002769</name>
</gene>
<dbReference type="GO" id="GO:0006357">
    <property type="term" value="P:regulation of transcription by RNA polymerase II"/>
    <property type="evidence" value="ECO:0007669"/>
    <property type="project" value="TreeGrafter"/>
</dbReference>
<evidence type="ECO:0000256" key="17">
    <source>
        <dbReference type="SAM" id="MobiDB-lite"/>
    </source>
</evidence>
<evidence type="ECO:0000256" key="15">
    <source>
        <dbReference type="PROSITE-ProRule" id="PRU00221"/>
    </source>
</evidence>
<dbReference type="PROSITE" id="PS50294">
    <property type="entry name" value="WD_REPEATS_REGION"/>
    <property type="match status" value="5"/>
</dbReference>
<feature type="repeat" description="WD" evidence="15">
    <location>
        <begin position="322"/>
        <end position="363"/>
    </location>
</feature>
<feature type="repeat" description="WD" evidence="15">
    <location>
        <begin position="420"/>
        <end position="451"/>
    </location>
</feature>
<sequence>MSGEESATRFSASEVNLLIYHYLKESGFLHTCFALRYEARLDDLPAAREPIVQPGQLLHYLQRGLMYVSAERQVEQALVTRDPAQARVRLTPPPPAPEKSLLQKDVSSQTIEPGPPPAPSSTPGSVPAAPAAQPVPEPAVSEPAPLPPVPKKLSEDEVGTKRHAGWDVPTSEKRAKTDPDDMDMSDDRESAPSSKGKAKKGEHVHRVNGPKGTQTRFPHPDVPRSEDANATVLTGHGAEVFALAWNPTVPNLLASGAGDATVRIWDLSSTGEVPAVCKHLPPTQAKNVSTVAWNPDGTLLASGSYDGILRLWTPQGDLHLVMSMHQGPIFAVRWNRKGNMLLTGSADGTAIVWDVSSGRTRQQFSLHADNVLDVQWLTGDLDSHVTHPNASVADMLFATCSADNSVQICKVGEPKPLKSLVRHTDEVNCIRFDPSQSLLASASDDGSVHVWAVDVPGVAACSLDQAPHDHRDPVRVLQGHKEEVYALAWCPTGPGSAHPDQPRMLASASFDHTARLWNVDTGECLQVIDKHERNVYALCFSPCARYLATGSIDHRVLVTRISRLAIALADKALVVLDLSAKNIAAVAAPEVGSVRLFGKWDAQDVEVKDISLTDYISLRNAVYAPHTAGRYATKQFRKAQMPIVERLVNALMFHGRNNGKKLMAVRIVAHAFEIIHLLTDANPIQILVDAIINTGPREDSTRIGSQGTVRRQAVDVSPLRRVNQSISLLTTGTRESAFRNVKSIAECLADELINAAKGSSNSFAIKKKDELERVAKSNLWRAVSLPLQQQRYLSNEEWQALRKQKLIQTEKEMEEKRKRNQSAAMYAAAALISALGLSYAAVPLYRAFCSATGYSGTPMTDPSRFSEPSRLVPSYKDPLNDTKATERIRVSFNASTSDQIPWTFVPEQREIYVLPGETALTFFKAHNQSDQDIIGIATYNVIPDRIAPYFNKIECFCFEEQRIRAGEEVDLPVFFFLDKDMLEDKETRDVKDVILAYTFFSARRNPVNGQLEPDTDLSLYRVGKDSL</sequence>
<dbReference type="PROSITE" id="PS00678">
    <property type="entry name" value="WD_REPEATS_1"/>
    <property type="match status" value="3"/>
</dbReference>
<feature type="repeat" description="WD" evidence="15">
    <location>
        <begin position="233"/>
        <end position="275"/>
    </location>
</feature>
<dbReference type="InterPro" id="IPR015943">
    <property type="entry name" value="WD40/YVTN_repeat-like_dom_sf"/>
</dbReference>
<dbReference type="InterPro" id="IPR006594">
    <property type="entry name" value="LisH"/>
</dbReference>
<keyword evidence="5 15" id="KW-0853">WD repeat</keyword>
<dbReference type="InterPro" id="IPR001680">
    <property type="entry name" value="WD40_rpt"/>
</dbReference>
<dbReference type="NCBIfam" id="NF003465">
    <property type="entry name" value="PRK05089.1"/>
    <property type="match status" value="1"/>
</dbReference>
<dbReference type="GO" id="GO:0003714">
    <property type="term" value="F:transcription corepressor activity"/>
    <property type="evidence" value="ECO:0007669"/>
    <property type="project" value="InterPro"/>
</dbReference>
<keyword evidence="11" id="KW-0472">Membrane</keyword>
<evidence type="ECO:0000256" key="6">
    <source>
        <dbReference type="ARBA" id="ARBA00022692"/>
    </source>
</evidence>
<dbReference type="EMBL" id="CP119904">
    <property type="protein sequence ID" value="WFD24072.1"/>
    <property type="molecule type" value="Genomic_DNA"/>
</dbReference>
<dbReference type="FunFam" id="2.60.370.10:FF:000001">
    <property type="entry name" value="COX11 cytochrome c oxidase assembly homolog"/>
    <property type="match status" value="1"/>
</dbReference>
<feature type="repeat" description="WD" evidence="15">
    <location>
        <begin position="477"/>
        <end position="527"/>
    </location>
</feature>
<dbReference type="GO" id="GO:0005507">
    <property type="term" value="F:copper ion binding"/>
    <property type="evidence" value="ECO:0007669"/>
    <property type="project" value="InterPro"/>
</dbReference>
<name>A0AAF0ECV2_9BASI</name>
<dbReference type="GO" id="GO:0006412">
    <property type="term" value="P:translation"/>
    <property type="evidence" value="ECO:0007669"/>
    <property type="project" value="InterPro"/>
</dbReference>
<dbReference type="CDD" id="cd14867">
    <property type="entry name" value="uS7_Eukaryote"/>
    <property type="match status" value="1"/>
</dbReference>
<dbReference type="InterPro" id="IPR020606">
    <property type="entry name" value="Ribosomal_uS7_CS"/>
</dbReference>
<dbReference type="PROSITE" id="PS50896">
    <property type="entry name" value="LISH"/>
    <property type="match status" value="1"/>
</dbReference>
<dbReference type="InterPro" id="IPR036823">
    <property type="entry name" value="Ribosomal_uS7_dom_sf"/>
</dbReference>
<dbReference type="Proteomes" id="UP001214415">
    <property type="component" value="Chromosome 5"/>
</dbReference>
<dbReference type="SUPFAM" id="SSF50978">
    <property type="entry name" value="WD40 repeat-like"/>
    <property type="match status" value="1"/>
</dbReference>
<keyword evidence="7" id="KW-0677">Repeat</keyword>
<dbReference type="FunFam" id="1.10.455.10:FF:000002">
    <property type="entry name" value="40S ribosomal protein S5"/>
    <property type="match status" value="1"/>
</dbReference>
<keyword evidence="6" id="KW-0812">Transmembrane</keyword>
<feature type="repeat" description="WD" evidence="15">
    <location>
        <begin position="281"/>
        <end position="312"/>
    </location>
</feature>
<dbReference type="InterPro" id="IPR007533">
    <property type="entry name" value="Cyt_c_oxidase_assmbl_CtaG"/>
</dbReference>
<evidence type="ECO:0000256" key="16">
    <source>
        <dbReference type="RuleBase" id="RU003619"/>
    </source>
</evidence>
<dbReference type="GO" id="GO:0005759">
    <property type="term" value="C:mitochondrial matrix"/>
    <property type="evidence" value="ECO:0007669"/>
    <property type="project" value="UniProtKB-ARBA"/>
</dbReference>
<dbReference type="PANTHER" id="PTHR22846">
    <property type="entry name" value="WD40 REPEAT PROTEIN"/>
    <property type="match status" value="1"/>
</dbReference>
<dbReference type="FunFam" id="2.130.10.10:FF:000218">
    <property type="entry name" value="WD40 repeat-containing protein HOS15"/>
    <property type="match status" value="1"/>
</dbReference>
<feature type="compositionally biased region" description="Basic and acidic residues" evidence="17">
    <location>
        <begin position="170"/>
        <end position="190"/>
    </location>
</feature>
<dbReference type="Gene3D" id="1.20.960.30">
    <property type="match status" value="1"/>
</dbReference>
<dbReference type="InterPro" id="IPR023798">
    <property type="entry name" value="Ribosomal_uS7_dom"/>
</dbReference>
<dbReference type="PRINTS" id="PR00320">
    <property type="entry name" value="GPROTEINBRPT"/>
</dbReference>
<proteinExistence type="inferred from homology"/>
<dbReference type="NCBIfam" id="TIGR01028">
    <property type="entry name" value="uS7_euk_arch"/>
    <property type="match status" value="1"/>
</dbReference>
<dbReference type="SUPFAM" id="SSF110111">
    <property type="entry name" value="Ctag/Cox11"/>
    <property type="match status" value="1"/>
</dbReference>
<evidence type="ECO:0000256" key="5">
    <source>
        <dbReference type="ARBA" id="ARBA00022574"/>
    </source>
</evidence>
<feature type="domain" description="Small ribosomal subunit protein uS7" evidence="18">
    <location>
        <begin position="623"/>
        <end position="778"/>
    </location>
</feature>
<evidence type="ECO:0000256" key="1">
    <source>
        <dbReference type="ARBA" id="ARBA00004007"/>
    </source>
</evidence>
<keyword evidence="12" id="KW-0804">Transcription</keyword>
<dbReference type="Pfam" id="PF00400">
    <property type="entry name" value="WD40"/>
    <property type="match status" value="6"/>
</dbReference>
<dbReference type="AlphaFoldDB" id="A0AAF0ECV2"/>
<comment type="similarity">
    <text evidence="4 16">Belongs to the universal ribosomal protein uS7 family.</text>
</comment>
<keyword evidence="10" id="KW-0805">Transcription regulation</keyword>
<keyword evidence="9" id="KW-1133">Transmembrane helix</keyword>
<keyword evidence="8 16" id="KW-0689">Ribosomal protein</keyword>
<dbReference type="GO" id="GO:0015935">
    <property type="term" value="C:small ribosomal subunit"/>
    <property type="evidence" value="ECO:0007669"/>
    <property type="project" value="InterPro"/>
</dbReference>
<dbReference type="SMART" id="SM00320">
    <property type="entry name" value="WD40"/>
    <property type="match status" value="7"/>
</dbReference>
<evidence type="ECO:0000256" key="9">
    <source>
        <dbReference type="ARBA" id="ARBA00022989"/>
    </source>
</evidence>
<protein>
    <recommendedName>
        <fullName evidence="18">Small ribosomal subunit protein uS7 domain-containing protein</fullName>
    </recommendedName>
</protein>
<dbReference type="InterPro" id="IPR036322">
    <property type="entry name" value="WD40_repeat_dom_sf"/>
</dbReference>
<comment type="function">
    <text evidence="1">Exerts its effect at some terminal stage of cytochrome c oxidase synthesis, probably by being involved in the insertion of the copper B into subunit I.</text>
</comment>
<evidence type="ECO:0000256" key="3">
    <source>
        <dbReference type="ARBA" id="ARBA00004243"/>
    </source>
</evidence>
<feature type="compositionally biased region" description="Low complexity" evidence="17">
    <location>
        <begin position="121"/>
        <end position="143"/>
    </location>
</feature>
<evidence type="ECO:0000259" key="18">
    <source>
        <dbReference type="Pfam" id="PF00177"/>
    </source>
</evidence>
<dbReference type="NCBIfam" id="NF003106">
    <property type="entry name" value="PRK04027.1"/>
    <property type="match status" value="1"/>
</dbReference>
<evidence type="ECO:0000256" key="10">
    <source>
        <dbReference type="ARBA" id="ARBA00023015"/>
    </source>
</evidence>
<dbReference type="InterPro" id="IPR005716">
    <property type="entry name" value="Ribosomal_uS7_euk/arc"/>
</dbReference>
<organism evidence="19 20">
    <name type="scientific">Malassezia equina</name>
    <dbReference type="NCBI Taxonomy" id="1381935"/>
    <lineage>
        <taxon>Eukaryota</taxon>
        <taxon>Fungi</taxon>
        <taxon>Dikarya</taxon>
        <taxon>Basidiomycota</taxon>
        <taxon>Ustilaginomycotina</taxon>
        <taxon>Malasseziomycetes</taxon>
        <taxon>Malasseziales</taxon>
        <taxon>Malasseziaceae</taxon>
        <taxon>Malassezia</taxon>
    </lineage>
</organism>
<dbReference type="Pfam" id="PF00177">
    <property type="entry name" value="Ribosomal_S7"/>
    <property type="match status" value="1"/>
</dbReference>
<dbReference type="HAMAP" id="MF_00155">
    <property type="entry name" value="CtaG"/>
    <property type="match status" value="1"/>
</dbReference>
<keyword evidence="20" id="KW-1185">Reference proteome</keyword>
<dbReference type="InterPro" id="IPR023471">
    <property type="entry name" value="CtaG/Cox11_dom_sf"/>
</dbReference>
<dbReference type="Gene3D" id="2.60.370.10">
    <property type="entry name" value="Ctag/Cox11"/>
    <property type="match status" value="1"/>
</dbReference>
<evidence type="ECO:0000256" key="2">
    <source>
        <dbReference type="ARBA" id="ARBA00004123"/>
    </source>
</evidence>
<dbReference type="SMART" id="SM00667">
    <property type="entry name" value="LisH"/>
    <property type="match status" value="1"/>
</dbReference>
<evidence type="ECO:0000256" key="4">
    <source>
        <dbReference type="ARBA" id="ARBA00007151"/>
    </source>
</evidence>
<evidence type="ECO:0000313" key="20">
    <source>
        <dbReference type="Proteomes" id="UP001214415"/>
    </source>
</evidence>
<feature type="region of interest" description="Disordered" evidence="17">
    <location>
        <begin position="85"/>
        <end position="224"/>
    </location>
</feature>
<dbReference type="Gene3D" id="2.130.10.10">
    <property type="entry name" value="YVTN repeat-like/Quinoprotein amine dehydrogenase"/>
    <property type="match status" value="1"/>
</dbReference>